<proteinExistence type="predicted"/>
<feature type="transmembrane region" description="Helical" evidence="1">
    <location>
        <begin position="53"/>
        <end position="70"/>
    </location>
</feature>
<keyword evidence="1" id="KW-0472">Membrane</keyword>
<accession>A0A0K2VEQ3</accession>
<reference evidence="2" key="1">
    <citation type="submission" date="2014-05" db="EMBL/GenBank/DDBJ databases">
        <authorList>
            <person name="Chronopoulou M."/>
        </authorList>
    </citation>
    <scope>NUCLEOTIDE SEQUENCE</scope>
    <source>
        <tissue evidence="2">Whole organism</tissue>
    </source>
</reference>
<organism evidence="2">
    <name type="scientific">Lepeophtheirus salmonis</name>
    <name type="common">Salmon louse</name>
    <name type="synonym">Caligus salmonis</name>
    <dbReference type="NCBI Taxonomy" id="72036"/>
    <lineage>
        <taxon>Eukaryota</taxon>
        <taxon>Metazoa</taxon>
        <taxon>Ecdysozoa</taxon>
        <taxon>Arthropoda</taxon>
        <taxon>Crustacea</taxon>
        <taxon>Multicrustacea</taxon>
        <taxon>Hexanauplia</taxon>
        <taxon>Copepoda</taxon>
        <taxon>Siphonostomatoida</taxon>
        <taxon>Caligidae</taxon>
        <taxon>Lepeophtheirus</taxon>
    </lineage>
</organism>
<keyword evidence="1" id="KW-1133">Transmembrane helix</keyword>
<dbReference type="AlphaFoldDB" id="A0A0K2VEQ3"/>
<sequence>MKTSEGDPYLIYSLLLIHVGNSLCLTGAIHTLLSVSLFHGRSALREGSSLSSLSSSYFSLISFMYAGLIMPSIKKKKKSRCGILSPRDCLGTYLLQCLLEKN</sequence>
<evidence type="ECO:0000313" key="2">
    <source>
        <dbReference type="EMBL" id="CDW48361.1"/>
    </source>
</evidence>
<evidence type="ECO:0000256" key="1">
    <source>
        <dbReference type="SAM" id="Phobius"/>
    </source>
</evidence>
<dbReference type="EMBL" id="HACA01031000">
    <property type="protein sequence ID" value="CDW48361.1"/>
    <property type="molecule type" value="Transcribed_RNA"/>
</dbReference>
<keyword evidence="1" id="KW-0812">Transmembrane</keyword>
<protein>
    <submittedName>
        <fullName evidence="2">Uncharacterized protein</fullName>
    </submittedName>
</protein>
<feature type="transmembrane region" description="Helical" evidence="1">
    <location>
        <begin position="9"/>
        <end position="33"/>
    </location>
</feature>
<name>A0A0K2VEQ3_LEPSM</name>